<feature type="region of interest" description="Disordered" evidence="6">
    <location>
        <begin position="364"/>
        <end position="433"/>
    </location>
</feature>
<feature type="compositionally biased region" description="Pro residues" evidence="6">
    <location>
        <begin position="375"/>
        <end position="399"/>
    </location>
</feature>
<sequence>MRSTRYNLTLLLVMVLISAVLVSKLSFAAFVSIDCGASDPYTDENKITWAGDDGYVQSGESQQVDQLYSEDHVLSTLRVFPTSGNSNCYTIGGLQKAERVLVRATFLYGNYDGQNSPPTFDLYFDGNLWITMTLSDYTENTYVFTEAIYIVSGTATSICLAQTMPNQIPFISSLELRSLGPDMYSHVGAKYFLSTTNRATFANQSVRYPDDPYDRLWTNYGADGQSAEILTSDAAIDVSTAEDQPPQAVLKNAYATTSTSLDPTLDTKLPAGELGNVYVIMYFSEVTRLDSTQTRSIQIYIDNNPYLDPIIPPYGSVLEVSITNVVASPSTSFSVQATPNSTLPPLLNAYEVYTIIPYGRTGKEYVDNGTSPPLSKTPPSPKYSPPTPVESDLPPPPPSKSTLSPLANYSPPPPPADLNETPPPPPTFQDETPLLSGNEKIHIDKLLIILVAVIQIFLVVP</sequence>
<organism evidence="9 10">
    <name type="scientific">Carya illinoinensis</name>
    <name type="common">Pecan</name>
    <dbReference type="NCBI Taxonomy" id="32201"/>
    <lineage>
        <taxon>Eukaryota</taxon>
        <taxon>Viridiplantae</taxon>
        <taxon>Streptophyta</taxon>
        <taxon>Embryophyta</taxon>
        <taxon>Tracheophyta</taxon>
        <taxon>Spermatophyta</taxon>
        <taxon>Magnoliopsida</taxon>
        <taxon>eudicotyledons</taxon>
        <taxon>Gunneridae</taxon>
        <taxon>Pentapetalae</taxon>
        <taxon>rosids</taxon>
        <taxon>fabids</taxon>
        <taxon>Fagales</taxon>
        <taxon>Juglandaceae</taxon>
        <taxon>Carya</taxon>
    </lineage>
</organism>
<gene>
    <name evidence="9" type="ORF">CIPAW_16G099200</name>
</gene>
<evidence type="ECO:0000256" key="7">
    <source>
        <dbReference type="SAM" id="SignalP"/>
    </source>
</evidence>
<reference evidence="9" key="1">
    <citation type="submission" date="2020-12" db="EMBL/GenBank/DDBJ databases">
        <title>WGS assembly of Carya illinoinensis cv. Pawnee.</title>
        <authorList>
            <person name="Platts A."/>
            <person name="Shu S."/>
            <person name="Wright S."/>
            <person name="Barry K."/>
            <person name="Edger P."/>
            <person name="Pires J.C."/>
            <person name="Schmutz J."/>
        </authorList>
    </citation>
    <scope>NUCLEOTIDE SEQUENCE</scope>
    <source>
        <tissue evidence="9">Leaf</tissue>
    </source>
</reference>
<comment type="subcellular location">
    <subcellularLocation>
        <location evidence="1">Membrane</location>
        <topology evidence="1">Single-pass membrane protein</topology>
    </subcellularLocation>
</comment>
<evidence type="ECO:0000256" key="4">
    <source>
        <dbReference type="ARBA" id="ARBA00022989"/>
    </source>
</evidence>
<feature type="compositionally biased region" description="Pro residues" evidence="6">
    <location>
        <begin position="410"/>
        <end position="427"/>
    </location>
</feature>
<proteinExistence type="predicted"/>
<dbReference type="PANTHER" id="PTHR45631">
    <property type="entry name" value="OS07G0107800 PROTEIN-RELATED"/>
    <property type="match status" value="1"/>
</dbReference>
<dbReference type="PANTHER" id="PTHR45631:SF44">
    <property type="entry name" value="CARBOHYDRATE-BINDING PROTEIN OF THE ER PROTEIN"/>
    <property type="match status" value="1"/>
</dbReference>
<evidence type="ECO:0000313" key="10">
    <source>
        <dbReference type="Proteomes" id="UP000811609"/>
    </source>
</evidence>
<evidence type="ECO:0000256" key="2">
    <source>
        <dbReference type="ARBA" id="ARBA00022692"/>
    </source>
</evidence>
<keyword evidence="5" id="KW-0472">Membrane</keyword>
<dbReference type="EMBL" id="CM031824">
    <property type="protein sequence ID" value="KAG6625469.1"/>
    <property type="molecule type" value="Genomic_DNA"/>
</dbReference>
<keyword evidence="2" id="KW-0812">Transmembrane</keyword>
<evidence type="ECO:0000256" key="6">
    <source>
        <dbReference type="SAM" id="MobiDB-lite"/>
    </source>
</evidence>
<dbReference type="AlphaFoldDB" id="A0A8T1N2R5"/>
<name>A0A8T1N2R5_CARIL</name>
<dbReference type="Pfam" id="PF12819">
    <property type="entry name" value="Malectin_like"/>
    <property type="match status" value="1"/>
</dbReference>
<feature type="signal peptide" evidence="7">
    <location>
        <begin position="1"/>
        <end position="19"/>
    </location>
</feature>
<keyword evidence="4" id="KW-1133">Transmembrane helix</keyword>
<evidence type="ECO:0000256" key="3">
    <source>
        <dbReference type="ARBA" id="ARBA00022729"/>
    </source>
</evidence>
<evidence type="ECO:0000256" key="1">
    <source>
        <dbReference type="ARBA" id="ARBA00004167"/>
    </source>
</evidence>
<feature type="domain" description="Malectin-like" evidence="8">
    <location>
        <begin position="33"/>
        <end position="355"/>
    </location>
</feature>
<evidence type="ECO:0000256" key="5">
    <source>
        <dbReference type="ARBA" id="ARBA00023136"/>
    </source>
</evidence>
<dbReference type="InterPro" id="IPR024788">
    <property type="entry name" value="Malectin-like_Carb-bd_dom"/>
</dbReference>
<keyword evidence="3 7" id="KW-0732">Signal</keyword>
<dbReference type="Proteomes" id="UP000811609">
    <property type="component" value="Chromosome 16"/>
</dbReference>
<keyword evidence="10" id="KW-1185">Reference proteome</keyword>
<dbReference type="GO" id="GO:0016020">
    <property type="term" value="C:membrane"/>
    <property type="evidence" value="ECO:0007669"/>
    <property type="project" value="UniProtKB-SubCell"/>
</dbReference>
<protein>
    <recommendedName>
        <fullName evidence="8">Malectin-like domain-containing protein</fullName>
    </recommendedName>
</protein>
<evidence type="ECO:0000313" key="9">
    <source>
        <dbReference type="EMBL" id="KAG6625469.1"/>
    </source>
</evidence>
<accession>A0A8T1N2R5</accession>
<feature type="chain" id="PRO_5035795247" description="Malectin-like domain-containing protein" evidence="7">
    <location>
        <begin position="20"/>
        <end position="461"/>
    </location>
</feature>
<comment type="caution">
    <text evidence="9">The sequence shown here is derived from an EMBL/GenBank/DDBJ whole genome shotgun (WGS) entry which is preliminary data.</text>
</comment>
<evidence type="ECO:0000259" key="8">
    <source>
        <dbReference type="Pfam" id="PF12819"/>
    </source>
</evidence>